<accession>A0A0S4N7I4</accession>
<organism evidence="1 2">
    <name type="scientific">Candidatus Thermokryptus mobilis</name>
    <dbReference type="NCBI Taxonomy" id="1643428"/>
    <lineage>
        <taxon>Bacteria</taxon>
        <taxon>Pseudomonadati</taxon>
        <taxon>Candidatus Kryptoniota</taxon>
        <taxon>Candidatus Thermokryptus</taxon>
    </lineage>
</organism>
<keyword evidence="2" id="KW-1185">Reference proteome</keyword>
<reference evidence="2" key="1">
    <citation type="submission" date="2015-11" db="EMBL/GenBank/DDBJ databases">
        <authorList>
            <person name="Varghese N."/>
        </authorList>
    </citation>
    <scope>NUCLEOTIDE SEQUENCE [LARGE SCALE GENOMIC DNA]</scope>
</reference>
<gene>
    <name evidence="1" type="ORF">JGI1_01733</name>
</gene>
<dbReference type="OrthoDB" id="946948at2"/>
<dbReference type="AlphaFoldDB" id="A0A0S4N7I4"/>
<name>A0A0S4N7I4_9BACT</name>
<dbReference type="EMBL" id="FAOO01000012">
    <property type="protein sequence ID" value="CUU07204.1"/>
    <property type="molecule type" value="Genomic_DNA"/>
</dbReference>
<protein>
    <submittedName>
        <fullName evidence="1">Uncharacterized protein</fullName>
    </submittedName>
</protein>
<proteinExistence type="predicted"/>
<evidence type="ECO:0000313" key="2">
    <source>
        <dbReference type="Proteomes" id="UP000320623"/>
    </source>
</evidence>
<dbReference type="RefSeq" id="WP_140945464.1">
    <property type="nucleotide sequence ID" value="NZ_FAOO01000012.1"/>
</dbReference>
<sequence length="417" mass="43359">MIKMKTVLIIFVLLIFQLGVLNSQVKKSQILGAPKDTSISDKMVRKKPSVPLSTGAGFLISDDPSAVPDPSAILDVKITGTTKKGVLIPRMTASERLSISSPAVGLLVYQTDGTAGFYYWDGSVWQRLSLTGEGGLPSGSAGQTLRHDGTSWVANSTLYNDGTYIGIGTSSVSGYRLTIRGGTNDASAYGLRVENSSGSILMTVRNDGQVYMNGPVSIRTVATGGLPQVVLSDDDGFLLTSGAGTEGQVLTWTASGPAWAIPEMDVASTVWGPIAATAAKPTVGAILISPIYIPARITVNQIRLRVTTALGATGDVGIYDSNGNLVLNGGAGSLTTTAGVKIIVPQQANRTLNPGQYYVAVTWNSTTGVIAGANLGVAGAMFRTGYISTGGGVVLPATVNLNAITATRYIYYVSLNR</sequence>
<dbReference type="STRING" id="1643428.GCA_001442855_01697"/>
<evidence type="ECO:0000313" key="1">
    <source>
        <dbReference type="EMBL" id="CUU07204.1"/>
    </source>
</evidence>
<dbReference type="Proteomes" id="UP000320623">
    <property type="component" value="Unassembled WGS sequence"/>
</dbReference>